<dbReference type="AlphaFoldDB" id="A0A448WZJ5"/>
<name>A0A448WZJ5_9PLAT</name>
<feature type="region of interest" description="Disordered" evidence="1">
    <location>
        <begin position="1"/>
        <end position="38"/>
    </location>
</feature>
<protein>
    <submittedName>
        <fullName evidence="2">Uncharacterized protein</fullName>
    </submittedName>
</protein>
<proteinExistence type="predicted"/>
<dbReference type="Proteomes" id="UP000784294">
    <property type="component" value="Unassembled WGS sequence"/>
</dbReference>
<evidence type="ECO:0000313" key="2">
    <source>
        <dbReference type="EMBL" id="VEL24162.1"/>
    </source>
</evidence>
<accession>A0A448WZJ5</accession>
<evidence type="ECO:0000256" key="1">
    <source>
        <dbReference type="SAM" id="MobiDB-lite"/>
    </source>
</evidence>
<comment type="caution">
    <text evidence="2">The sequence shown here is derived from an EMBL/GenBank/DDBJ whole genome shotgun (WGS) entry which is preliminary data.</text>
</comment>
<gene>
    <name evidence="2" type="ORF">PXEA_LOCUS17602</name>
</gene>
<keyword evidence="3" id="KW-1185">Reference proteome</keyword>
<sequence length="74" mass="7906">MTQTTRAFSRTLHSAPTPSCKANSQTFQPEQTTEPSNYVVSSPDLHTTILQGPVDCANMASSRHQSNSPEAGGN</sequence>
<dbReference type="EMBL" id="CAAALY010066269">
    <property type="protein sequence ID" value="VEL24162.1"/>
    <property type="molecule type" value="Genomic_DNA"/>
</dbReference>
<reference evidence="2" key="1">
    <citation type="submission" date="2018-11" db="EMBL/GenBank/DDBJ databases">
        <authorList>
            <consortium name="Pathogen Informatics"/>
        </authorList>
    </citation>
    <scope>NUCLEOTIDE SEQUENCE</scope>
</reference>
<organism evidence="2 3">
    <name type="scientific">Protopolystoma xenopodis</name>
    <dbReference type="NCBI Taxonomy" id="117903"/>
    <lineage>
        <taxon>Eukaryota</taxon>
        <taxon>Metazoa</taxon>
        <taxon>Spiralia</taxon>
        <taxon>Lophotrochozoa</taxon>
        <taxon>Platyhelminthes</taxon>
        <taxon>Monogenea</taxon>
        <taxon>Polyopisthocotylea</taxon>
        <taxon>Polystomatidea</taxon>
        <taxon>Polystomatidae</taxon>
        <taxon>Protopolystoma</taxon>
    </lineage>
</organism>
<evidence type="ECO:0000313" key="3">
    <source>
        <dbReference type="Proteomes" id="UP000784294"/>
    </source>
</evidence>